<dbReference type="AlphaFoldDB" id="A0AAD9U4V4"/>
<evidence type="ECO:0000313" key="2">
    <source>
        <dbReference type="Proteomes" id="UP001280121"/>
    </source>
</evidence>
<reference evidence="1" key="1">
    <citation type="journal article" date="2023" name="Plant J.">
        <title>Genome sequences and population genomics provide insights into the demographic history, inbreeding, and mutation load of two 'living fossil' tree species of Dipteronia.</title>
        <authorList>
            <person name="Feng Y."/>
            <person name="Comes H.P."/>
            <person name="Chen J."/>
            <person name="Zhu S."/>
            <person name="Lu R."/>
            <person name="Zhang X."/>
            <person name="Li P."/>
            <person name="Qiu J."/>
            <person name="Olsen K.M."/>
            <person name="Qiu Y."/>
        </authorList>
    </citation>
    <scope>NUCLEOTIDE SEQUENCE</scope>
    <source>
        <strain evidence="1">KIB01</strain>
    </source>
</reference>
<comment type="caution">
    <text evidence="1">The sequence shown here is derived from an EMBL/GenBank/DDBJ whole genome shotgun (WGS) entry which is preliminary data.</text>
</comment>
<name>A0AAD9U4V4_9ROSI</name>
<evidence type="ECO:0000313" key="1">
    <source>
        <dbReference type="EMBL" id="KAK2647593.1"/>
    </source>
</evidence>
<dbReference type="Gene3D" id="2.60.110.10">
    <property type="entry name" value="Thaumatin"/>
    <property type="match status" value="1"/>
</dbReference>
<dbReference type="SUPFAM" id="SSF49870">
    <property type="entry name" value="Osmotin, thaumatin-like protein"/>
    <property type="match status" value="1"/>
</dbReference>
<dbReference type="InterPro" id="IPR037176">
    <property type="entry name" value="Osmotin/thaumatin-like_sf"/>
</dbReference>
<protein>
    <submittedName>
        <fullName evidence="1">Uncharacterized protein</fullName>
    </submittedName>
</protein>
<dbReference type="Proteomes" id="UP001280121">
    <property type="component" value="Unassembled WGS sequence"/>
</dbReference>
<organism evidence="1 2">
    <name type="scientific">Dipteronia dyeriana</name>
    <dbReference type="NCBI Taxonomy" id="168575"/>
    <lineage>
        <taxon>Eukaryota</taxon>
        <taxon>Viridiplantae</taxon>
        <taxon>Streptophyta</taxon>
        <taxon>Embryophyta</taxon>
        <taxon>Tracheophyta</taxon>
        <taxon>Spermatophyta</taxon>
        <taxon>Magnoliopsida</taxon>
        <taxon>eudicotyledons</taxon>
        <taxon>Gunneridae</taxon>
        <taxon>Pentapetalae</taxon>
        <taxon>rosids</taxon>
        <taxon>malvids</taxon>
        <taxon>Sapindales</taxon>
        <taxon>Sapindaceae</taxon>
        <taxon>Hippocastanoideae</taxon>
        <taxon>Acereae</taxon>
        <taxon>Dipteronia</taxon>
    </lineage>
</organism>
<gene>
    <name evidence="1" type="ORF">Ddye_015082</name>
</gene>
<sequence length="76" mass="8418">MVDGYNIPVMVTTKQATSKCTIDDCVNNLKSCFPQVLRVLNKNGQMLPAKVLVQLSILTHFVAEMSLRHQRSASLA</sequence>
<dbReference type="EMBL" id="JANJYI010000005">
    <property type="protein sequence ID" value="KAK2647593.1"/>
    <property type="molecule type" value="Genomic_DNA"/>
</dbReference>
<proteinExistence type="predicted"/>
<keyword evidence="2" id="KW-1185">Reference proteome</keyword>
<accession>A0AAD9U4V4</accession>